<feature type="region of interest" description="Disordered" evidence="1">
    <location>
        <begin position="79"/>
        <end position="199"/>
    </location>
</feature>
<protein>
    <recommendedName>
        <fullName evidence="2">Retroviral polymerase SH3-like domain-containing protein</fullName>
    </recommendedName>
</protein>
<dbReference type="GeneID" id="18829766"/>
<dbReference type="RefSeq" id="XP_007335005.1">
    <property type="nucleotide sequence ID" value="XM_007334943.1"/>
</dbReference>
<dbReference type="Pfam" id="PF25597">
    <property type="entry name" value="SH3_retrovirus"/>
    <property type="match status" value="1"/>
</dbReference>
<dbReference type="KEGG" id="abp:AGABI1DRAFT48146"/>
<dbReference type="eggNOG" id="ENOG502T014">
    <property type="taxonomic scope" value="Eukaryota"/>
</dbReference>
<dbReference type="AlphaFoldDB" id="K5WUW2"/>
<gene>
    <name evidence="3" type="ORF">AGABI1DRAFT_48146</name>
</gene>
<dbReference type="HOGENOM" id="CLU_1163492_0_0_1"/>
<dbReference type="EMBL" id="JH971490">
    <property type="protein sequence ID" value="EKM74357.1"/>
    <property type="molecule type" value="Genomic_DNA"/>
</dbReference>
<reference evidence="4" key="1">
    <citation type="journal article" date="2012" name="Proc. Natl. Acad. Sci. U.S.A.">
        <title>Genome sequence of the button mushroom Agaricus bisporus reveals mechanisms governing adaptation to a humic-rich ecological niche.</title>
        <authorList>
            <person name="Morin E."/>
            <person name="Kohler A."/>
            <person name="Baker A.R."/>
            <person name="Foulongne-Oriol M."/>
            <person name="Lombard V."/>
            <person name="Nagy L.G."/>
            <person name="Ohm R.A."/>
            <person name="Patyshakuliyeva A."/>
            <person name="Brun A."/>
            <person name="Aerts A.L."/>
            <person name="Bailey A.M."/>
            <person name="Billette C."/>
            <person name="Coutinho P.M."/>
            <person name="Deakin G."/>
            <person name="Doddapaneni H."/>
            <person name="Floudas D."/>
            <person name="Grimwood J."/>
            <person name="Hilden K."/>
            <person name="Kuees U."/>
            <person name="LaButti K.M."/>
            <person name="Lapidus A."/>
            <person name="Lindquist E.A."/>
            <person name="Lucas S.M."/>
            <person name="Murat C."/>
            <person name="Riley R.W."/>
            <person name="Salamov A.A."/>
            <person name="Schmutz J."/>
            <person name="Subramanian V."/>
            <person name="Woesten H.A.B."/>
            <person name="Xu J."/>
            <person name="Eastwood D.C."/>
            <person name="Foster G.D."/>
            <person name="Sonnenberg A.S."/>
            <person name="Cullen D."/>
            <person name="de Vries R.P."/>
            <person name="Lundell T."/>
            <person name="Hibbett D.S."/>
            <person name="Henrissat B."/>
            <person name="Burton K.S."/>
            <person name="Kerrigan R.W."/>
            <person name="Challen M.P."/>
            <person name="Grigoriev I.V."/>
            <person name="Martin F."/>
        </authorList>
    </citation>
    <scope>NUCLEOTIDE SEQUENCE [LARGE SCALE GENOMIC DNA]</scope>
    <source>
        <strain evidence="4">JB137-S8 / ATCC MYA-4627 / FGSC 10392</strain>
    </source>
</reference>
<dbReference type="InParanoid" id="K5WUW2"/>
<keyword evidence="4" id="KW-1185">Reference proteome</keyword>
<accession>K5WUW2</accession>
<organism evidence="3 4">
    <name type="scientific">Agaricus bisporus var. burnettii (strain JB137-S8 / ATCC MYA-4627 / FGSC 10392)</name>
    <name type="common">White button mushroom</name>
    <dbReference type="NCBI Taxonomy" id="597362"/>
    <lineage>
        <taxon>Eukaryota</taxon>
        <taxon>Fungi</taxon>
        <taxon>Dikarya</taxon>
        <taxon>Basidiomycota</taxon>
        <taxon>Agaricomycotina</taxon>
        <taxon>Agaricomycetes</taxon>
        <taxon>Agaricomycetidae</taxon>
        <taxon>Agaricales</taxon>
        <taxon>Agaricineae</taxon>
        <taxon>Agaricaceae</taxon>
        <taxon>Agaricus</taxon>
    </lineage>
</organism>
<feature type="non-terminal residue" evidence="3">
    <location>
        <position position="1"/>
    </location>
</feature>
<sequence>SPFELWHGVKPDVSRLRVFGCGAYVFIPEEKRSNKLEPCSELMLFVGYTSGGANYIFIRHTKNNAEFVSPTAIFEETYFPKCPQTDPRGYPRRAPSVPNDDDDSQNADPPSAPAPFGFGGDPKRPLPPTPPRARLPSVPSSGPSRPRTLSRLSSPQQEAPPLQVPQPGPSEPRRSGRQRRAPLRPSNVYSDRSDPVADLKTNLEDLLDQIRAKDQEDCHPHERDVRRPYPPEGVVIGPL</sequence>
<feature type="compositionally biased region" description="Low complexity" evidence="1">
    <location>
        <begin position="134"/>
        <end position="155"/>
    </location>
</feature>
<proteinExistence type="predicted"/>
<evidence type="ECO:0000313" key="3">
    <source>
        <dbReference type="EMBL" id="EKM74357.1"/>
    </source>
</evidence>
<feature type="region of interest" description="Disordered" evidence="1">
    <location>
        <begin position="214"/>
        <end position="239"/>
    </location>
</feature>
<dbReference type="Proteomes" id="UP000008493">
    <property type="component" value="Unassembled WGS sequence"/>
</dbReference>
<evidence type="ECO:0000256" key="1">
    <source>
        <dbReference type="SAM" id="MobiDB-lite"/>
    </source>
</evidence>
<feature type="domain" description="Retroviral polymerase SH3-like" evidence="2">
    <location>
        <begin position="21"/>
        <end position="84"/>
    </location>
</feature>
<evidence type="ECO:0000259" key="2">
    <source>
        <dbReference type="Pfam" id="PF25597"/>
    </source>
</evidence>
<dbReference type="OrthoDB" id="3053679at2759"/>
<dbReference type="InterPro" id="IPR057670">
    <property type="entry name" value="SH3_retrovirus"/>
</dbReference>
<dbReference type="OMA" id="CHPHERD"/>
<name>K5WUW2_AGABU</name>
<dbReference type="STRING" id="597362.K5WUW2"/>
<feature type="compositionally biased region" description="Basic and acidic residues" evidence="1">
    <location>
        <begin position="214"/>
        <end position="229"/>
    </location>
</feature>
<evidence type="ECO:0000313" key="4">
    <source>
        <dbReference type="Proteomes" id="UP000008493"/>
    </source>
</evidence>